<evidence type="ECO:0000256" key="2">
    <source>
        <dbReference type="ARBA" id="ARBA00012513"/>
    </source>
</evidence>
<dbReference type="PANTHER" id="PTHR43289:SF34">
    <property type="entry name" value="SERINE_THREONINE-PROTEIN KINASE YBDM-RELATED"/>
    <property type="match status" value="1"/>
</dbReference>
<gene>
    <name evidence="24" type="ORF">X841_08150</name>
</gene>
<dbReference type="InterPro" id="IPR000719">
    <property type="entry name" value="Prot_kinase_dom"/>
</dbReference>
<dbReference type="PROSITE" id="PS00108">
    <property type="entry name" value="PROTEIN_KINASE_ST"/>
    <property type="match status" value="1"/>
</dbReference>
<evidence type="ECO:0000256" key="4">
    <source>
        <dbReference type="ARBA" id="ARBA00022618"/>
    </source>
</evidence>
<feature type="binding site" evidence="19">
    <location>
        <position position="42"/>
    </location>
    <ligand>
        <name>ATP</name>
        <dbReference type="ChEBI" id="CHEBI:30616"/>
    </ligand>
</feature>
<keyword evidence="5" id="KW-0808">Transferase</keyword>
<dbReference type="Gene3D" id="3.30.200.20">
    <property type="entry name" value="Phosphorylase Kinase, domain 1"/>
    <property type="match status" value="1"/>
</dbReference>
<dbReference type="Proteomes" id="UP000024559">
    <property type="component" value="Chromosome"/>
</dbReference>
<dbReference type="SMART" id="SM00220">
    <property type="entry name" value="S_TKc"/>
    <property type="match status" value="1"/>
</dbReference>
<dbReference type="CDD" id="cd06577">
    <property type="entry name" value="PASTA_pknB"/>
    <property type="match status" value="2"/>
</dbReference>
<dbReference type="InterPro" id="IPR017441">
    <property type="entry name" value="Protein_kinase_ATP_BS"/>
</dbReference>
<evidence type="ECO:0000256" key="18">
    <source>
        <dbReference type="ARBA" id="ARBA00083397"/>
    </source>
</evidence>
<evidence type="ECO:0000256" key="21">
    <source>
        <dbReference type="SAM" id="Phobius"/>
    </source>
</evidence>
<sequence length="623" mass="67906">MIQVGKLFAGRYRILKSIGRGGMADVYLANDLILDNESVAIKVLRTNYQTDQVAVARFQREARAMTELSHPNIVAIRDIGEEDGQQFLVMEYVDGSDLKKFIQDHAPLSNQDVVRIMGEVLSAMTLAHQKGIIHRDLKPQNVLLTKDGRAKVTDFGIAVAFAETSLTQTNSMLGSVHYLSPEQARGSKATIQSDIYAMGIMLFEMLTGHIPFDGDSAVTIALQHFQKPLPSILAENRNVPQALENVVIRATAKKLENRYNSTLEMSRDLATSLHPSHSRDSKVVFDDMTDTKTLPKVDSVPSVGPEKKISPKPSEPTPAPSKQPREKASLSKKKKNLFLTLLKVLLGFVFIGIIIFAYLVFTNPDNVQVPNVVGQELSTAQTKLESAGFKVGDVKEVENDSVNKGKVIKTDPTAGTMRKEGASIDVYVSSGSKGFTLKNYKGKNYKDAIEDLTSNYGVSEDQIDIQHVEDDNAKEGEILSQSPEKNKSFNPKDSKAKIKFRVATPKTITMPDVTGLTVSTAVQTLNSKDISSSSIEYHDYNTGVKLDKSKVPSNTEVLYQDPQVGTAVDGTVILYVSVVTKSSSIQQSSSASTTQSPSSTSSSSESSTASSTETATEATHTEQ</sequence>
<dbReference type="EMBL" id="AZJT01000060">
    <property type="protein sequence ID" value="ETW88624.1"/>
    <property type="molecule type" value="Genomic_DNA"/>
</dbReference>
<dbReference type="NCBIfam" id="NF033483">
    <property type="entry name" value="PknB_PASTA_kin"/>
    <property type="match status" value="1"/>
</dbReference>
<comment type="catalytic activity">
    <reaction evidence="16">
        <text>L-seryl-[protein] + ATP = O-phospho-L-seryl-[protein] + ADP + H(+)</text>
        <dbReference type="Rhea" id="RHEA:17989"/>
        <dbReference type="Rhea" id="RHEA-COMP:9863"/>
        <dbReference type="Rhea" id="RHEA-COMP:11604"/>
        <dbReference type="ChEBI" id="CHEBI:15378"/>
        <dbReference type="ChEBI" id="CHEBI:29999"/>
        <dbReference type="ChEBI" id="CHEBI:30616"/>
        <dbReference type="ChEBI" id="CHEBI:83421"/>
        <dbReference type="ChEBI" id="CHEBI:456216"/>
        <dbReference type="EC" id="2.7.11.1"/>
    </reaction>
</comment>
<dbReference type="GO" id="GO:0000917">
    <property type="term" value="P:division septum assembly"/>
    <property type="evidence" value="ECO:0007669"/>
    <property type="project" value="UniProtKB-KW"/>
</dbReference>
<feature type="domain" description="Protein kinase" evidence="22">
    <location>
        <begin position="12"/>
        <end position="277"/>
    </location>
</feature>
<dbReference type="InterPro" id="IPR011009">
    <property type="entry name" value="Kinase-like_dom_sf"/>
</dbReference>
<comment type="catalytic activity">
    <reaction evidence="15">
        <text>L-threonyl-[protein] + ATP = O-phospho-L-threonyl-[protein] + ADP + H(+)</text>
        <dbReference type="Rhea" id="RHEA:46608"/>
        <dbReference type="Rhea" id="RHEA-COMP:11060"/>
        <dbReference type="Rhea" id="RHEA-COMP:11605"/>
        <dbReference type="ChEBI" id="CHEBI:15378"/>
        <dbReference type="ChEBI" id="CHEBI:30013"/>
        <dbReference type="ChEBI" id="CHEBI:30616"/>
        <dbReference type="ChEBI" id="CHEBI:61977"/>
        <dbReference type="ChEBI" id="CHEBI:456216"/>
        <dbReference type="EC" id="2.7.11.1"/>
    </reaction>
</comment>
<dbReference type="HOGENOM" id="CLU_000288_135_2_9"/>
<proteinExistence type="predicted"/>
<keyword evidence="14" id="KW-0131">Cell cycle</keyword>
<protein>
    <recommendedName>
        <fullName evidence="17">Serine/threonine-protein kinase StkP</fullName>
        <ecNumber evidence="2">2.7.11.1</ecNumber>
    </recommendedName>
    <alternativeName>
        <fullName evidence="18">Eukaryotic-type Ser/Thr protein kinase</fullName>
    </alternativeName>
</protein>
<dbReference type="AlphaFoldDB" id="A0A0E2Q2K5"/>
<evidence type="ECO:0000259" key="22">
    <source>
        <dbReference type="PROSITE" id="PS50011"/>
    </source>
</evidence>
<dbReference type="CDD" id="cd14014">
    <property type="entry name" value="STKc_PknB_like"/>
    <property type="match status" value="1"/>
</dbReference>
<evidence type="ECO:0000256" key="20">
    <source>
        <dbReference type="SAM" id="MobiDB-lite"/>
    </source>
</evidence>
<keyword evidence="4" id="KW-0132">Cell division</keyword>
<evidence type="ECO:0000256" key="9">
    <source>
        <dbReference type="ARBA" id="ARBA00022777"/>
    </source>
</evidence>
<evidence type="ECO:0000256" key="1">
    <source>
        <dbReference type="ARBA" id="ARBA00004162"/>
    </source>
</evidence>
<evidence type="ECO:0000256" key="13">
    <source>
        <dbReference type="ARBA" id="ARBA00023210"/>
    </source>
</evidence>
<evidence type="ECO:0000256" key="12">
    <source>
        <dbReference type="ARBA" id="ARBA00022989"/>
    </source>
</evidence>
<dbReference type="GO" id="GO:0004674">
    <property type="term" value="F:protein serine/threonine kinase activity"/>
    <property type="evidence" value="ECO:0007669"/>
    <property type="project" value="UniProtKB-KW"/>
</dbReference>
<dbReference type="Pfam" id="PF03793">
    <property type="entry name" value="PASTA"/>
    <property type="match status" value="3"/>
</dbReference>
<keyword evidence="6 21" id="KW-0812">Transmembrane</keyword>
<dbReference type="Gene3D" id="1.10.510.10">
    <property type="entry name" value="Transferase(Phosphotransferase) domain 1"/>
    <property type="match status" value="1"/>
</dbReference>
<feature type="region of interest" description="Disordered" evidence="20">
    <location>
        <begin position="582"/>
        <end position="623"/>
    </location>
</feature>
<dbReference type="FunFam" id="3.30.200.20:FF:000035">
    <property type="entry name" value="Serine/threonine protein kinase Stk1"/>
    <property type="match status" value="1"/>
</dbReference>
<evidence type="ECO:0000259" key="23">
    <source>
        <dbReference type="PROSITE" id="PS51178"/>
    </source>
</evidence>
<dbReference type="GO" id="GO:0008360">
    <property type="term" value="P:regulation of cell shape"/>
    <property type="evidence" value="ECO:0007669"/>
    <property type="project" value="UniProtKB-KW"/>
</dbReference>
<evidence type="ECO:0000256" key="15">
    <source>
        <dbReference type="ARBA" id="ARBA00047899"/>
    </source>
</evidence>
<dbReference type="PATRIC" id="fig|1433289.7.peg.1689"/>
<keyword evidence="9 24" id="KW-0418">Kinase</keyword>
<dbReference type="PROSITE" id="PS51178">
    <property type="entry name" value="PASTA"/>
    <property type="match status" value="3"/>
</dbReference>
<dbReference type="EC" id="2.7.11.1" evidence="2"/>
<keyword evidence="7" id="KW-0677">Repeat</keyword>
<keyword evidence="3 24" id="KW-0723">Serine/threonine-protein kinase</keyword>
<dbReference type="RefSeq" id="WP_084826071.1">
    <property type="nucleotide sequence ID" value="NZ_CM002372.1"/>
</dbReference>
<dbReference type="InterPro" id="IPR008271">
    <property type="entry name" value="Ser/Thr_kinase_AS"/>
</dbReference>
<evidence type="ECO:0000256" key="3">
    <source>
        <dbReference type="ARBA" id="ARBA00022527"/>
    </source>
</evidence>
<comment type="caution">
    <text evidence="24">The sequence shown here is derived from an EMBL/GenBank/DDBJ whole genome shotgun (WGS) entry which is preliminary data.</text>
</comment>
<evidence type="ECO:0000256" key="11">
    <source>
        <dbReference type="ARBA" id="ARBA00022960"/>
    </source>
</evidence>
<keyword evidence="8 19" id="KW-0547">Nucleotide-binding</keyword>
<dbReference type="PROSITE" id="PS50011">
    <property type="entry name" value="PROTEIN_KINASE_DOM"/>
    <property type="match status" value="1"/>
</dbReference>
<feature type="domain" description="PASTA" evidence="23">
    <location>
        <begin position="363"/>
        <end position="430"/>
    </location>
</feature>
<dbReference type="FunFam" id="1.10.510.10:FF:000021">
    <property type="entry name" value="Serine/threonine protein kinase"/>
    <property type="match status" value="1"/>
</dbReference>
<dbReference type="SMART" id="SM00740">
    <property type="entry name" value="PASTA"/>
    <property type="match status" value="3"/>
</dbReference>
<dbReference type="GO" id="GO:0005886">
    <property type="term" value="C:plasma membrane"/>
    <property type="evidence" value="ECO:0007669"/>
    <property type="project" value="UniProtKB-SubCell"/>
</dbReference>
<dbReference type="Gene3D" id="3.30.10.20">
    <property type="match status" value="3"/>
</dbReference>
<evidence type="ECO:0000256" key="10">
    <source>
        <dbReference type="ARBA" id="ARBA00022840"/>
    </source>
</evidence>
<feature type="domain" description="PASTA" evidence="23">
    <location>
        <begin position="504"/>
        <end position="578"/>
    </location>
</feature>
<evidence type="ECO:0000256" key="17">
    <source>
        <dbReference type="ARBA" id="ARBA00067687"/>
    </source>
</evidence>
<dbReference type="PROSITE" id="PS00107">
    <property type="entry name" value="PROTEIN_KINASE_ATP"/>
    <property type="match status" value="1"/>
</dbReference>
<evidence type="ECO:0000256" key="19">
    <source>
        <dbReference type="PROSITE-ProRule" id="PRU10141"/>
    </source>
</evidence>
<keyword evidence="13" id="KW-0717">Septation</keyword>
<evidence type="ECO:0000256" key="7">
    <source>
        <dbReference type="ARBA" id="ARBA00022737"/>
    </source>
</evidence>
<evidence type="ECO:0000256" key="5">
    <source>
        <dbReference type="ARBA" id="ARBA00022679"/>
    </source>
</evidence>
<feature type="domain" description="PASTA" evidence="23">
    <location>
        <begin position="431"/>
        <end position="502"/>
    </location>
</feature>
<organism evidence="24 25">
    <name type="scientific">Streptococcus thermophilus M17PTZA496</name>
    <dbReference type="NCBI Taxonomy" id="1433289"/>
    <lineage>
        <taxon>Bacteria</taxon>
        <taxon>Bacillati</taxon>
        <taxon>Bacillota</taxon>
        <taxon>Bacilli</taxon>
        <taxon>Lactobacillales</taxon>
        <taxon>Streptococcaceae</taxon>
        <taxon>Streptococcus</taxon>
    </lineage>
</organism>
<comment type="subcellular location">
    <subcellularLocation>
        <location evidence="1">Cell membrane</location>
        <topology evidence="1">Single-pass membrane protein</topology>
    </subcellularLocation>
</comment>
<keyword evidence="12 21" id="KW-1133">Transmembrane helix</keyword>
<evidence type="ECO:0000256" key="14">
    <source>
        <dbReference type="ARBA" id="ARBA00023306"/>
    </source>
</evidence>
<dbReference type="Pfam" id="PF00069">
    <property type="entry name" value="Pkinase"/>
    <property type="match status" value="1"/>
</dbReference>
<evidence type="ECO:0000256" key="6">
    <source>
        <dbReference type="ARBA" id="ARBA00022692"/>
    </source>
</evidence>
<evidence type="ECO:0000313" key="24">
    <source>
        <dbReference type="EMBL" id="ETW88624.1"/>
    </source>
</evidence>
<reference evidence="25" key="1">
    <citation type="submission" date="2013-12" db="EMBL/GenBank/DDBJ databases">
        <title>Genome sequences of Streptococcus thermophilus strains MTH17CL396 and M17PTZA496 isolated from Fontina cheese in Valle d'Aosta region (Italy).</title>
        <authorList>
            <person name="Treu L."/>
            <person name="Giacomini A."/>
            <person name="Corich V."/>
            <person name="Vendramin V."/>
            <person name="Bovo B."/>
        </authorList>
    </citation>
    <scope>NUCLEOTIDE SEQUENCE [LARGE SCALE GENOMIC DNA]</scope>
    <source>
        <strain evidence="25">M17PTZA496</strain>
    </source>
</reference>
<dbReference type="InterPro" id="IPR005543">
    <property type="entry name" value="PASTA_dom"/>
</dbReference>
<accession>A0A0E2Q2K5</accession>
<name>A0A0E2Q2K5_STRTR</name>
<keyword evidence="21" id="KW-0472">Membrane</keyword>
<feature type="region of interest" description="Disordered" evidence="20">
    <location>
        <begin position="295"/>
        <end position="329"/>
    </location>
</feature>
<evidence type="ECO:0000256" key="16">
    <source>
        <dbReference type="ARBA" id="ARBA00048679"/>
    </source>
</evidence>
<evidence type="ECO:0000256" key="8">
    <source>
        <dbReference type="ARBA" id="ARBA00022741"/>
    </source>
</evidence>
<evidence type="ECO:0000313" key="25">
    <source>
        <dbReference type="Proteomes" id="UP000024559"/>
    </source>
</evidence>
<keyword evidence="10 19" id="KW-0067">ATP-binding</keyword>
<feature type="transmembrane region" description="Helical" evidence="21">
    <location>
        <begin position="337"/>
        <end position="361"/>
    </location>
</feature>
<dbReference type="GO" id="GO:0005524">
    <property type="term" value="F:ATP binding"/>
    <property type="evidence" value="ECO:0007669"/>
    <property type="project" value="UniProtKB-UniRule"/>
</dbReference>
<dbReference type="SUPFAM" id="SSF56112">
    <property type="entry name" value="Protein kinase-like (PK-like)"/>
    <property type="match status" value="1"/>
</dbReference>
<dbReference type="PANTHER" id="PTHR43289">
    <property type="entry name" value="MITOGEN-ACTIVATED PROTEIN KINASE KINASE KINASE 20-RELATED"/>
    <property type="match status" value="1"/>
</dbReference>
<keyword evidence="11" id="KW-0133">Cell shape</keyword>